<gene>
    <name evidence="4" type="ORF">ACRE_073410</name>
</gene>
<dbReference type="EMBL" id="JPKY01000109">
    <property type="protein sequence ID" value="KFH41959.1"/>
    <property type="molecule type" value="Genomic_DNA"/>
</dbReference>
<evidence type="ECO:0000313" key="5">
    <source>
        <dbReference type="Proteomes" id="UP000029964"/>
    </source>
</evidence>
<feature type="repeat" description="TPR" evidence="1">
    <location>
        <begin position="666"/>
        <end position="699"/>
    </location>
</feature>
<keyword evidence="5" id="KW-1185">Reference proteome</keyword>
<name>A0A086SXX7_HAPC1</name>
<protein>
    <recommendedName>
        <fullName evidence="3">DUF7779 domain-containing protein</fullName>
    </recommendedName>
</protein>
<keyword evidence="2" id="KW-0175">Coiled coil</keyword>
<sequence>MSVNFVDIDRRSVGVLEDKTAFRDIVPPASQDDFHSMLHQLMQDGFLRQKISLHSDSFDDILRMGDTAMRLFGLAQPPNISRALYSAISLAGTESSREVFQELLRMLGQYSISCSKLCSHYDEPSSVPVEESQRKFAAAYEAVICFLVVVILKLDFKKINVLTSPLWKEILEAHDKCQQDLKEACEALDQSRTRFRSNISSSAMSMRSFHTAIPAPSSQGITASSYSMLPKKPHKIYYRHEEMQSLKQGLEEYRSICIHGIGGVGKTSLALLYAHQSLSEYQFIFFLRSDSELSLNQDFTQVAQKLKLPGVNDEQHSANRELVLEWLQSTHNGDLTADFWPASGNGSIIVTTRAESVGFEFCEEQIRLDVFSSEVGAKVVMQLSSWGGGQPADLQSAELLSNELEGLPLGINQMVAEMRRQKQPLVKFVKLYREDKHRYHSRRAGRGSGGYEKRLATNWLISFKGLEELPDCRVLFGILTLLKHTSIPEELFNHWSSPASRSTCPLLSFCNRENDFVEVEAALLERALIDKNPSTGALSVHKVVQVEFESFLGKEGRQSSFDLASKLLHNMFPKTYTGSRLDDTSRSQYLFEIADFPNLRRLLEGGIKACEEVNEADRDKTTYAFLHHISGTAETAQGNFRAAEKSLRLALTIRENLKRPNIDDITMTLNNLGIVYNSLQKYDEAAQYLSRARQLLVESRGQGTEDRDQVQSIKMAEHNLQRISIQGKTKTVKREDLADMISFFEKRGNWFMTGHCYLILGMFLQESGDIPGSKHAFGEARDWLNQPGRAEKSPQTAMMIYKLGYVTYISKDFINAECLFKESLKISKLHAAIPGEQARTLAMLAKSQWMIPGKRSESEKNMSEANNLLQKLKERTKDFEDVQVEDEVAMNRIVTGFYQ</sequence>
<dbReference type="Gene3D" id="1.25.40.10">
    <property type="entry name" value="Tetratricopeptide repeat domain"/>
    <property type="match status" value="1"/>
</dbReference>
<dbReference type="PANTHER" id="PTHR35205">
    <property type="entry name" value="NB-ARC AND TPR DOMAIN PROTEIN"/>
    <property type="match status" value="1"/>
</dbReference>
<dbReference type="InterPro" id="IPR056681">
    <property type="entry name" value="DUF7779"/>
</dbReference>
<feature type="coiled-coil region" evidence="2">
    <location>
        <begin position="855"/>
        <end position="882"/>
    </location>
</feature>
<dbReference type="Gene3D" id="3.40.50.300">
    <property type="entry name" value="P-loop containing nucleotide triphosphate hydrolases"/>
    <property type="match status" value="1"/>
</dbReference>
<dbReference type="Pfam" id="PF13424">
    <property type="entry name" value="TPR_12"/>
    <property type="match status" value="1"/>
</dbReference>
<dbReference type="PROSITE" id="PS50005">
    <property type="entry name" value="TPR"/>
    <property type="match status" value="1"/>
</dbReference>
<dbReference type="Proteomes" id="UP000029964">
    <property type="component" value="Unassembled WGS sequence"/>
</dbReference>
<keyword evidence="1" id="KW-0802">TPR repeat</keyword>
<dbReference type="InterPro" id="IPR027417">
    <property type="entry name" value="P-loop_NTPase"/>
</dbReference>
<dbReference type="PANTHER" id="PTHR35205:SF1">
    <property type="entry name" value="ZU5 DOMAIN-CONTAINING PROTEIN"/>
    <property type="match status" value="1"/>
</dbReference>
<dbReference type="SUPFAM" id="SSF81901">
    <property type="entry name" value="HCP-like"/>
    <property type="match status" value="1"/>
</dbReference>
<evidence type="ECO:0000256" key="2">
    <source>
        <dbReference type="SAM" id="Coils"/>
    </source>
</evidence>
<dbReference type="InterPro" id="IPR019734">
    <property type="entry name" value="TPR_rpt"/>
</dbReference>
<dbReference type="HOGENOM" id="CLU_322085_0_0_1"/>
<evidence type="ECO:0000256" key="1">
    <source>
        <dbReference type="PROSITE-ProRule" id="PRU00339"/>
    </source>
</evidence>
<feature type="domain" description="DUF7779" evidence="3">
    <location>
        <begin position="471"/>
        <end position="546"/>
    </location>
</feature>
<evidence type="ECO:0000313" key="4">
    <source>
        <dbReference type="EMBL" id="KFH41959.1"/>
    </source>
</evidence>
<dbReference type="SUPFAM" id="SSF48452">
    <property type="entry name" value="TPR-like"/>
    <property type="match status" value="1"/>
</dbReference>
<dbReference type="InterPro" id="IPR011990">
    <property type="entry name" value="TPR-like_helical_dom_sf"/>
</dbReference>
<dbReference type="SUPFAM" id="SSF52540">
    <property type="entry name" value="P-loop containing nucleoside triphosphate hydrolases"/>
    <property type="match status" value="1"/>
</dbReference>
<accession>A0A086SXX7</accession>
<dbReference type="OrthoDB" id="4748888at2759"/>
<dbReference type="AlphaFoldDB" id="A0A086SXX7"/>
<dbReference type="SMART" id="SM00028">
    <property type="entry name" value="TPR"/>
    <property type="match status" value="2"/>
</dbReference>
<dbReference type="Pfam" id="PF25000">
    <property type="entry name" value="DUF7779"/>
    <property type="match status" value="1"/>
</dbReference>
<comment type="caution">
    <text evidence="4">The sequence shown here is derived from an EMBL/GenBank/DDBJ whole genome shotgun (WGS) entry which is preliminary data.</text>
</comment>
<proteinExistence type="predicted"/>
<evidence type="ECO:0000259" key="3">
    <source>
        <dbReference type="Pfam" id="PF25000"/>
    </source>
</evidence>
<reference evidence="5" key="1">
    <citation type="journal article" date="2014" name="Genome Announc.">
        <title>Genome sequence and annotation of Acremonium chrysogenum, producer of the beta-lactam antibiotic cephalosporin C.</title>
        <authorList>
            <person name="Terfehr D."/>
            <person name="Dahlmann T.A."/>
            <person name="Specht T."/>
            <person name="Zadra I."/>
            <person name="Kuernsteiner H."/>
            <person name="Kueck U."/>
        </authorList>
    </citation>
    <scope>NUCLEOTIDE SEQUENCE [LARGE SCALE GENOMIC DNA]</scope>
    <source>
        <strain evidence="5">ATCC 11550 / CBS 779.69 / DSM 880 / IAM 14645 / JCM 23072 / IMI 49137</strain>
    </source>
</reference>
<organism evidence="4 5">
    <name type="scientific">Hapsidospora chrysogenum (strain ATCC 11550 / CBS 779.69 / DSM 880 / IAM 14645 / JCM 23072 / IMI 49137)</name>
    <name type="common">Acremonium chrysogenum</name>
    <dbReference type="NCBI Taxonomy" id="857340"/>
    <lineage>
        <taxon>Eukaryota</taxon>
        <taxon>Fungi</taxon>
        <taxon>Dikarya</taxon>
        <taxon>Ascomycota</taxon>
        <taxon>Pezizomycotina</taxon>
        <taxon>Sordariomycetes</taxon>
        <taxon>Hypocreomycetidae</taxon>
        <taxon>Hypocreales</taxon>
        <taxon>Bionectriaceae</taxon>
        <taxon>Hapsidospora</taxon>
    </lineage>
</organism>